<gene>
    <name evidence="12" type="primary">LOC103210837</name>
</gene>
<feature type="compositionally biased region" description="Polar residues" evidence="9">
    <location>
        <begin position="208"/>
        <end position="220"/>
    </location>
</feature>
<comment type="function">
    <text evidence="4">May play a key role in the control of gene expression during oogenesis and early embryogenesis, presumably through the perturbation of chromatin structure. Essential for meiotic maturation of germinal vesicle-stage oocytes. The somatic type linker histone H1c is rapidly replaced by H1oo in a donor nucleus transplanted into an oocyte. The greater mobility of H1oo as compared to H1c may contribute to this rapid replacement and increased instability of the embryonic chromatin structure. The rapid replacement of H1c with H1oo may play an important role in nuclear remodeling.</text>
</comment>
<dbReference type="InterPro" id="IPR036388">
    <property type="entry name" value="WH-like_DNA-bd_sf"/>
</dbReference>
<feature type="domain" description="H15" evidence="10">
    <location>
        <begin position="23"/>
        <end position="101"/>
    </location>
</feature>
<dbReference type="GO" id="GO:0005634">
    <property type="term" value="C:nucleus"/>
    <property type="evidence" value="ECO:0007669"/>
    <property type="project" value="UniProtKB-ARBA"/>
</dbReference>
<dbReference type="GO" id="GO:0003677">
    <property type="term" value="F:DNA binding"/>
    <property type="evidence" value="ECO:0007669"/>
    <property type="project" value="UniProtKB-KW"/>
</dbReference>
<evidence type="ECO:0000256" key="6">
    <source>
        <dbReference type="ARBA" id="ARBA00078404"/>
    </source>
</evidence>
<dbReference type="SUPFAM" id="SSF46785">
    <property type="entry name" value="Winged helix' DNA-binding domain"/>
    <property type="match status" value="1"/>
</dbReference>
<feature type="compositionally biased region" description="Basic residues" evidence="9">
    <location>
        <begin position="227"/>
        <end position="241"/>
    </location>
</feature>
<evidence type="ECO:0000259" key="10">
    <source>
        <dbReference type="PROSITE" id="PS51504"/>
    </source>
</evidence>
<evidence type="ECO:0000256" key="9">
    <source>
        <dbReference type="SAM" id="MobiDB-lite"/>
    </source>
</evidence>
<evidence type="ECO:0000256" key="1">
    <source>
        <dbReference type="ARBA" id="ARBA00022454"/>
    </source>
</evidence>
<name>A0A8B7B856_ORYAF</name>
<evidence type="ECO:0000256" key="2">
    <source>
        <dbReference type="ARBA" id="ARBA00023125"/>
    </source>
</evidence>
<keyword evidence="3" id="KW-0539">Nucleus</keyword>
<feature type="region of interest" description="Disordered" evidence="9">
    <location>
        <begin position="97"/>
        <end position="327"/>
    </location>
</feature>
<proteinExistence type="predicted"/>
<keyword evidence="1" id="KW-0158">Chromosome</keyword>
<evidence type="ECO:0000256" key="7">
    <source>
        <dbReference type="ARBA" id="ARBA00078520"/>
    </source>
</evidence>
<dbReference type="GO" id="GO:0030527">
    <property type="term" value="F:structural constituent of chromatin"/>
    <property type="evidence" value="ECO:0007669"/>
    <property type="project" value="UniProtKB-ARBA"/>
</dbReference>
<dbReference type="AlphaFoldDB" id="A0A8B7B856"/>
<evidence type="ECO:0000256" key="8">
    <source>
        <dbReference type="ARBA" id="ARBA00080360"/>
    </source>
</evidence>
<dbReference type="CDD" id="cd00073">
    <property type="entry name" value="H15"/>
    <property type="match status" value="1"/>
</dbReference>
<dbReference type="Gene3D" id="1.10.10.10">
    <property type="entry name" value="Winged helix-like DNA-binding domain superfamily/Winged helix DNA-binding domain"/>
    <property type="match status" value="1"/>
</dbReference>
<dbReference type="PROSITE" id="PS51504">
    <property type="entry name" value="H15"/>
    <property type="match status" value="1"/>
</dbReference>
<dbReference type="Pfam" id="PF00538">
    <property type="entry name" value="Linker_histone"/>
    <property type="match status" value="1"/>
</dbReference>
<feature type="compositionally biased region" description="Basic and acidic residues" evidence="9">
    <location>
        <begin position="120"/>
        <end position="146"/>
    </location>
</feature>
<dbReference type="GO" id="GO:0000786">
    <property type="term" value="C:nucleosome"/>
    <property type="evidence" value="ECO:0007669"/>
    <property type="project" value="InterPro"/>
</dbReference>
<dbReference type="FunFam" id="1.10.10.10:FF:000393">
    <property type="entry name" value="Oocyte-specific H1 histone"/>
    <property type="match status" value="1"/>
</dbReference>
<dbReference type="OrthoDB" id="1110759at2759"/>
<evidence type="ECO:0000313" key="12">
    <source>
        <dbReference type="RefSeq" id="XP_007954946.1"/>
    </source>
</evidence>
<organism evidence="11 12">
    <name type="scientific">Orycteropus afer afer</name>
    <dbReference type="NCBI Taxonomy" id="1230840"/>
    <lineage>
        <taxon>Eukaryota</taxon>
        <taxon>Metazoa</taxon>
        <taxon>Chordata</taxon>
        <taxon>Craniata</taxon>
        <taxon>Vertebrata</taxon>
        <taxon>Euteleostomi</taxon>
        <taxon>Mammalia</taxon>
        <taxon>Eutheria</taxon>
        <taxon>Afrotheria</taxon>
        <taxon>Tubulidentata</taxon>
        <taxon>Orycteropodidae</taxon>
        <taxon>Orycteropus</taxon>
    </lineage>
</organism>
<dbReference type="GeneID" id="103210837"/>
<dbReference type="RefSeq" id="XP_007954946.1">
    <property type="nucleotide sequence ID" value="XM_007956755.1"/>
</dbReference>
<evidence type="ECO:0000256" key="3">
    <source>
        <dbReference type="ARBA" id="ARBA00023242"/>
    </source>
</evidence>
<feature type="compositionally biased region" description="Basic and acidic residues" evidence="9">
    <location>
        <begin position="164"/>
        <end position="197"/>
    </location>
</feature>
<accession>A0A8B7B856</accession>
<dbReference type="InterPro" id="IPR036390">
    <property type="entry name" value="WH_DNA-bd_sf"/>
</dbReference>
<protein>
    <recommendedName>
        <fullName evidence="5">Histone H1.8</fullName>
    </recommendedName>
    <alternativeName>
        <fullName evidence="8">Histone H1oo</fullName>
    </alternativeName>
    <alternativeName>
        <fullName evidence="6">Oocyte-specific histone H1</fullName>
    </alternativeName>
    <alternativeName>
        <fullName evidence="7">Oocyte-specific linker histone H1</fullName>
    </alternativeName>
</protein>
<feature type="compositionally biased region" description="Basic residues" evidence="9">
    <location>
        <begin position="147"/>
        <end position="159"/>
    </location>
</feature>
<evidence type="ECO:0000313" key="11">
    <source>
        <dbReference type="Proteomes" id="UP000694850"/>
    </source>
</evidence>
<dbReference type="SMART" id="SM00526">
    <property type="entry name" value="H15"/>
    <property type="match status" value="1"/>
</dbReference>
<reference evidence="12" key="1">
    <citation type="submission" date="2025-08" db="UniProtKB">
        <authorList>
            <consortium name="RefSeq"/>
        </authorList>
    </citation>
    <scope>IDENTIFICATION</scope>
</reference>
<evidence type="ECO:0000256" key="5">
    <source>
        <dbReference type="ARBA" id="ARBA00073462"/>
    </source>
</evidence>
<dbReference type="GO" id="GO:0006334">
    <property type="term" value="P:nucleosome assembly"/>
    <property type="evidence" value="ECO:0007669"/>
    <property type="project" value="InterPro"/>
</dbReference>
<dbReference type="Proteomes" id="UP000694850">
    <property type="component" value="Unplaced"/>
</dbReference>
<evidence type="ECO:0000256" key="4">
    <source>
        <dbReference type="ARBA" id="ARBA00056213"/>
    </source>
</evidence>
<keyword evidence="11" id="KW-1185">Reference proteome</keyword>
<dbReference type="InterPro" id="IPR005818">
    <property type="entry name" value="Histone_H1/H5_H15"/>
</dbReference>
<keyword evidence="2" id="KW-0238">DNA-binding</keyword>
<sequence>MALCSGILWAGGPSHCGVQAQRRNPTVLRMVLEALQAGEQRQGTSVVAIKQYILQKYPTVSIIRFKYLLKQALAKGLNRGLLIRPLNSKAKGATGSFKLVAKKKRVNQPRKMSTSMATRKPGEAKEKGPKNPSKAKKDPPNLDKVKKAPKKPSKVKKIPLKPGTTKEKVPKKGDKDKTKVAKLDEAKKEAPKAEKATKALPSAAGLSRKSTVKGSTSSQADAEAPRKTKAGNKSSKAKAPKGKNSAAFPATKKTTAKAPKGAAAQGAGKEPKTKAAAPPKTKGSSGSKTAPVHLARKTEVPKSPRRPGVPAKASLSKVSIKKAKAES</sequence>
<feature type="compositionally biased region" description="Low complexity" evidence="9">
    <location>
        <begin position="246"/>
        <end position="283"/>
    </location>
</feature>